<keyword evidence="4" id="KW-0808">Transferase</keyword>
<dbReference type="GO" id="GO:0003723">
    <property type="term" value="F:RNA binding"/>
    <property type="evidence" value="ECO:0007669"/>
    <property type="project" value="UniProtKB-KW"/>
</dbReference>
<feature type="domain" description="MRNA cap 0 methyltransferase" evidence="11">
    <location>
        <begin position="707"/>
        <end position="1033"/>
    </location>
</feature>
<dbReference type="AlphaFoldDB" id="A0A6C0GZM9"/>
<dbReference type="InterPro" id="IPR033469">
    <property type="entry name" value="CYTH-like_dom_sf"/>
</dbReference>
<evidence type="ECO:0000256" key="7">
    <source>
        <dbReference type="ARBA" id="ARBA00022801"/>
    </source>
</evidence>
<evidence type="ECO:0000256" key="1">
    <source>
        <dbReference type="ARBA" id="ARBA00005129"/>
    </source>
</evidence>
<comment type="catalytic activity">
    <reaction evidence="10">
        <text>a 5'-end triphospho-ribonucleoside in mRNA + H2O = a 5'-end diphospho-ribonucleoside in mRNA + phosphate + H(+)</text>
        <dbReference type="Rhea" id="RHEA:67004"/>
        <dbReference type="Rhea" id="RHEA-COMP:17164"/>
        <dbReference type="Rhea" id="RHEA-COMP:17165"/>
        <dbReference type="ChEBI" id="CHEBI:15377"/>
        <dbReference type="ChEBI" id="CHEBI:15378"/>
        <dbReference type="ChEBI" id="CHEBI:43474"/>
        <dbReference type="ChEBI" id="CHEBI:167616"/>
        <dbReference type="ChEBI" id="CHEBI:167618"/>
        <dbReference type="EC" id="3.6.1.74"/>
    </reaction>
    <physiologicalReaction direction="left-to-right" evidence="10">
        <dbReference type="Rhea" id="RHEA:67005"/>
    </physiologicalReaction>
</comment>
<dbReference type="InterPro" id="IPR037009">
    <property type="entry name" value="mRNA_triPase_Cet1_sf"/>
</dbReference>
<evidence type="ECO:0000256" key="3">
    <source>
        <dbReference type="ARBA" id="ARBA00022664"/>
    </source>
</evidence>
<dbReference type="GO" id="GO:0140818">
    <property type="term" value="F:mRNA 5'-triphosphate monophosphatase activity"/>
    <property type="evidence" value="ECO:0007669"/>
    <property type="project" value="UniProtKB-EC"/>
</dbReference>
<evidence type="ECO:0000256" key="2">
    <source>
        <dbReference type="ARBA" id="ARBA00022603"/>
    </source>
</evidence>
<dbReference type="PANTHER" id="PTHR12189:SF2">
    <property type="entry name" value="MRNA CAP GUANINE-N7 METHYLTRANSFERASE"/>
    <property type="match status" value="1"/>
</dbReference>
<dbReference type="InterPro" id="IPR039753">
    <property type="entry name" value="RG7MT1"/>
</dbReference>
<proteinExistence type="predicted"/>
<keyword evidence="7" id="KW-0378">Hydrolase</keyword>
<reference evidence="12" key="1">
    <citation type="journal article" date="2020" name="Nature">
        <title>Giant virus diversity and host interactions through global metagenomics.</title>
        <authorList>
            <person name="Schulz F."/>
            <person name="Roux S."/>
            <person name="Paez-Espino D."/>
            <person name="Jungbluth S."/>
            <person name="Walsh D.A."/>
            <person name="Denef V.J."/>
            <person name="McMahon K.D."/>
            <person name="Konstantinidis K.T."/>
            <person name="Eloe-Fadrosh E.A."/>
            <person name="Kyrpides N.C."/>
            <person name="Woyke T."/>
        </authorList>
    </citation>
    <scope>NUCLEOTIDE SEQUENCE</scope>
    <source>
        <strain evidence="12">GVMAG-M-3300023179-4</strain>
    </source>
</reference>
<evidence type="ECO:0000256" key="10">
    <source>
        <dbReference type="ARBA" id="ARBA00047740"/>
    </source>
</evidence>
<keyword evidence="3" id="KW-0507">mRNA processing</keyword>
<dbReference type="GO" id="GO:0004651">
    <property type="term" value="F:polynucleotide 5'-phosphatase activity"/>
    <property type="evidence" value="ECO:0007669"/>
    <property type="project" value="InterPro"/>
</dbReference>
<keyword evidence="2" id="KW-0489">Methyltransferase</keyword>
<sequence length="1053" mass="122725">MDIFNLEPIKELLKKINSSSEFEVIFNKNNPMTINKFIDILKYITLLSKNNKFKLVKETSLDIGYTNFTNNDILNYRITVSNIDNINKIINNVKLRKNHVIFSLLVNYILNDYKDISIMKKTKLDKNIVDIDNYDIRVRLSDESDVSKDELQVLLNLEENERHNIIFRYKQRISIVLSSDNDHELKIDLTQIKQSKNLNDIMKSYDRYELEMDLSVFGKYDVKKIIKIMSEHIEKLYMNIIGSNIIITTDEKKVILDKYKELVYNDKDNINKDLAGMQVISLEIQYLVDLVPTKYCLTDKADGERYFLFISDGKVYLIANNLNIINTGLQVDKKYDNTLIDGELIYVSKFKKFAFLGFDILFDKGVDVRDIIKMSERYKKLGDNMQNIFGSKLSNDQYVGDFDLDKIGKHIIKQVNNYIEDLNYSLKNDKSLFVIKYKFYAFPLGGNNCEIFNYSAKMWDLYTKNSECPYILDGLIYAPLEQKYTRNLKETKYRNLKWKPKEKNSIDFYIEFEKDNKGEIINAFDDSLSKDISEKINLTEQSLVDVSNIKSTGKVYRIINLFVGKIKNGIEYPVLFHKDKNGHIAHLYLQDNEARDIEGNVIQDKTVVELSYNLDPSVPETDRWIPLRTRFDKTEMVNKYKKKYGNNEEIADKVWRSILMPIDISDIQILGDIAKHENHITTMRGKIDVKLIETARSEDIYYQLKTDLAQPQRNFHNWIKSALIYNYCSKDLTGNKLTALDIGIGRGGDIMKYYSAKIGELVGIDVDSNGIFSATDGAYSRYNNFKRKFPGFAKMTFLVADGGAKLNLEDQIKAIGSMDDKNKQLLKEIFGEKDTDKSMKFDIISSQFVLHYMFKDDVTFDNLCKNINKLLKPGGYLFFTTMDGDLVHEELKKNNGKIESFYSNKEGTKNKFFHVIGKYDINDSIDKTGLAVDFYNSSFQEEGNSMIEYLITNKFVVESFKEKCGLELVETENFQNIYNSFKSFFTNTAKYEENIKTRAYFEGIAKFYDLNDEVNKASFELSRLNRLYVFQKRLLVDESKKLPKKVMKRNLKK</sequence>
<dbReference type="Pfam" id="PF01331">
    <property type="entry name" value="mRNA_cap_enzyme"/>
    <property type="match status" value="1"/>
</dbReference>
<evidence type="ECO:0000256" key="6">
    <source>
        <dbReference type="ARBA" id="ARBA00022741"/>
    </source>
</evidence>
<dbReference type="Gene3D" id="2.40.50.140">
    <property type="entry name" value="Nucleic acid-binding proteins"/>
    <property type="match status" value="1"/>
</dbReference>
<dbReference type="Gene3D" id="3.30.470.30">
    <property type="entry name" value="DNA ligase/mRNA capping enzyme"/>
    <property type="match status" value="1"/>
</dbReference>
<dbReference type="EMBL" id="MN739831">
    <property type="protein sequence ID" value="QHT73758.1"/>
    <property type="molecule type" value="Genomic_DNA"/>
</dbReference>
<evidence type="ECO:0000256" key="4">
    <source>
        <dbReference type="ARBA" id="ARBA00022679"/>
    </source>
</evidence>
<dbReference type="GO" id="GO:0005634">
    <property type="term" value="C:nucleus"/>
    <property type="evidence" value="ECO:0007669"/>
    <property type="project" value="TreeGrafter"/>
</dbReference>
<evidence type="ECO:0000259" key="11">
    <source>
        <dbReference type="PROSITE" id="PS51562"/>
    </source>
</evidence>
<dbReference type="UniPathway" id="UPA00922"/>
<dbReference type="SUPFAM" id="SSF53335">
    <property type="entry name" value="S-adenosyl-L-methionine-dependent methyltransferases"/>
    <property type="match status" value="1"/>
</dbReference>
<dbReference type="SUPFAM" id="SSF55154">
    <property type="entry name" value="CYTH-like phosphatases"/>
    <property type="match status" value="1"/>
</dbReference>
<keyword evidence="8" id="KW-0694">RNA-binding</keyword>
<dbReference type="Gene3D" id="3.20.100.10">
    <property type="entry name" value="mRNA triphosphatase Cet1-like"/>
    <property type="match status" value="1"/>
</dbReference>
<dbReference type="SUPFAM" id="SSF56091">
    <property type="entry name" value="DNA ligase/mRNA capping enzyme, catalytic domain"/>
    <property type="match status" value="1"/>
</dbReference>
<dbReference type="InterPro" id="IPR012340">
    <property type="entry name" value="NA-bd_OB-fold"/>
</dbReference>
<dbReference type="GO" id="GO:0004484">
    <property type="term" value="F:mRNA guanylyltransferase activity"/>
    <property type="evidence" value="ECO:0007669"/>
    <property type="project" value="InterPro"/>
</dbReference>
<organism evidence="12">
    <name type="scientific">viral metagenome</name>
    <dbReference type="NCBI Taxonomy" id="1070528"/>
    <lineage>
        <taxon>unclassified sequences</taxon>
        <taxon>metagenomes</taxon>
        <taxon>organismal metagenomes</taxon>
    </lineage>
</organism>
<name>A0A6C0GZM9_9ZZZZ</name>
<evidence type="ECO:0000256" key="8">
    <source>
        <dbReference type="ARBA" id="ARBA00022884"/>
    </source>
</evidence>
<keyword evidence="6" id="KW-0547">Nucleotide-binding</keyword>
<dbReference type="GO" id="GO:0004482">
    <property type="term" value="F:mRNA 5'-cap (guanine-N7-)-methyltransferase activity"/>
    <property type="evidence" value="ECO:0007669"/>
    <property type="project" value="InterPro"/>
</dbReference>
<dbReference type="PROSITE" id="PS51562">
    <property type="entry name" value="RNA_CAP0_MT"/>
    <property type="match status" value="1"/>
</dbReference>
<dbReference type="GO" id="GO:0005525">
    <property type="term" value="F:GTP binding"/>
    <property type="evidence" value="ECO:0007669"/>
    <property type="project" value="UniProtKB-KW"/>
</dbReference>
<accession>A0A6C0GZM9</accession>
<evidence type="ECO:0000313" key="12">
    <source>
        <dbReference type="EMBL" id="QHT73758.1"/>
    </source>
</evidence>
<evidence type="ECO:0000256" key="9">
    <source>
        <dbReference type="ARBA" id="ARBA00023134"/>
    </source>
</evidence>
<comment type="pathway">
    <text evidence="1">mRNA processing; mRNA capping.</text>
</comment>
<dbReference type="Pfam" id="PF03291">
    <property type="entry name" value="mRNA_G-N7_MeTrfase"/>
    <property type="match status" value="1"/>
</dbReference>
<dbReference type="Gene3D" id="3.40.50.150">
    <property type="entry name" value="Vaccinia Virus protein VP39"/>
    <property type="match status" value="1"/>
</dbReference>
<dbReference type="InterPro" id="IPR029063">
    <property type="entry name" value="SAM-dependent_MTases_sf"/>
</dbReference>
<evidence type="ECO:0000256" key="5">
    <source>
        <dbReference type="ARBA" id="ARBA00022691"/>
    </source>
</evidence>
<protein>
    <recommendedName>
        <fullName evidence="11">mRNA cap 0 methyltransferase domain-containing protein</fullName>
    </recommendedName>
</protein>
<dbReference type="GO" id="GO:0005524">
    <property type="term" value="F:ATP binding"/>
    <property type="evidence" value="ECO:0007669"/>
    <property type="project" value="InterPro"/>
</dbReference>
<dbReference type="CDD" id="cd02440">
    <property type="entry name" value="AdoMet_MTases"/>
    <property type="match status" value="1"/>
</dbReference>
<keyword evidence="9" id="KW-0342">GTP-binding</keyword>
<dbReference type="InterPro" id="IPR004971">
    <property type="entry name" value="mRNA_G-N7_MeTrfase_dom"/>
</dbReference>
<dbReference type="InterPro" id="IPR001339">
    <property type="entry name" value="mRNA_cap_enzyme_adenylation"/>
</dbReference>
<keyword evidence="5" id="KW-0949">S-adenosyl-L-methionine</keyword>
<dbReference type="PANTHER" id="PTHR12189">
    <property type="entry name" value="MRNA GUANINE-7- METHYLTRANSFERASE"/>
    <property type="match status" value="1"/>
</dbReference>